<feature type="transmembrane region" description="Helical" evidence="2">
    <location>
        <begin position="20"/>
        <end position="42"/>
    </location>
</feature>
<keyword evidence="2" id="KW-1133">Transmembrane helix</keyword>
<evidence type="ECO:0008006" key="5">
    <source>
        <dbReference type="Google" id="ProtNLM"/>
    </source>
</evidence>
<proteinExistence type="predicted"/>
<organism evidence="3 4">
    <name type="scientific">Podospora australis</name>
    <dbReference type="NCBI Taxonomy" id="1536484"/>
    <lineage>
        <taxon>Eukaryota</taxon>
        <taxon>Fungi</taxon>
        <taxon>Dikarya</taxon>
        <taxon>Ascomycota</taxon>
        <taxon>Pezizomycotina</taxon>
        <taxon>Sordariomycetes</taxon>
        <taxon>Sordariomycetidae</taxon>
        <taxon>Sordariales</taxon>
        <taxon>Podosporaceae</taxon>
        <taxon>Podospora</taxon>
    </lineage>
</organism>
<reference evidence="3" key="1">
    <citation type="journal article" date="2023" name="Mol. Phylogenet. Evol.">
        <title>Genome-scale phylogeny and comparative genomics of the fungal order Sordariales.</title>
        <authorList>
            <person name="Hensen N."/>
            <person name="Bonometti L."/>
            <person name="Westerberg I."/>
            <person name="Brannstrom I.O."/>
            <person name="Guillou S."/>
            <person name="Cros-Aarteil S."/>
            <person name="Calhoun S."/>
            <person name="Haridas S."/>
            <person name="Kuo A."/>
            <person name="Mondo S."/>
            <person name="Pangilinan J."/>
            <person name="Riley R."/>
            <person name="LaButti K."/>
            <person name="Andreopoulos B."/>
            <person name="Lipzen A."/>
            <person name="Chen C."/>
            <person name="Yan M."/>
            <person name="Daum C."/>
            <person name="Ng V."/>
            <person name="Clum A."/>
            <person name="Steindorff A."/>
            <person name="Ohm R.A."/>
            <person name="Martin F."/>
            <person name="Silar P."/>
            <person name="Natvig D.O."/>
            <person name="Lalanne C."/>
            <person name="Gautier V."/>
            <person name="Ament-Velasquez S.L."/>
            <person name="Kruys A."/>
            <person name="Hutchinson M.I."/>
            <person name="Powell A.J."/>
            <person name="Barry K."/>
            <person name="Miller A.N."/>
            <person name="Grigoriev I.V."/>
            <person name="Debuchy R."/>
            <person name="Gladieux P."/>
            <person name="Hiltunen Thoren M."/>
            <person name="Johannesson H."/>
        </authorList>
    </citation>
    <scope>NUCLEOTIDE SEQUENCE</scope>
    <source>
        <strain evidence="3">PSN309</strain>
    </source>
</reference>
<keyword evidence="2" id="KW-0812">Transmembrane</keyword>
<sequence length="204" mass="22052">MSSAHGLIARGVPPQPLWLLYIKIAILVLSLILLAMGAWAVSIFSGGWYGYSGGAGGMVIFVTIFSFLVYGGAAAVELWAQHLFYRIAFFIGYILSIIFWLSAWAWSASSASVWLGYSWKGTEGHKEGQALAVCAGLGAVVWILTIVHLAFFIQASLADPQGAPASQAELGNVKHNEVPPAGQQYPQQPYPAQQQYTQQPYATQ</sequence>
<evidence type="ECO:0000313" key="4">
    <source>
        <dbReference type="Proteomes" id="UP001302126"/>
    </source>
</evidence>
<keyword evidence="4" id="KW-1185">Reference proteome</keyword>
<name>A0AAN6WJH5_9PEZI</name>
<reference evidence="3" key="2">
    <citation type="submission" date="2023-05" db="EMBL/GenBank/DDBJ databases">
        <authorList>
            <consortium name="Lawrence Berkeley National Laboratory"/>
            <person name="Steindorff A."/>
            <person name="Hensen N."/>
            <person name="Bonometti L."/>
            <person name="Westerberg I."/>
            <person name="Brannstrom I.O."/>
            <person name="Guillou S."/>
            <person name="Cros-Aarteil S."/>
            <person name="Calhoun S."/>
            <person name="Haridas S."/>
            <person name="Kuo A."/>
            <person name="Mondo S."/>
            <person name="Pangilinan J."/>
            <person name="Riley R."/>
            <person name="Labutti K."/>
            <person name="Andreopoulos B."/>
            <person name="Lipzen A."/>
            <person name="Chen C."/>
            <person name="Yanf M."/>
            <person name="Daum C."/>
            <person name="Ng V."/>
            <person name="Clum A."/>
            <person name="Ohm R."/>
            <person name="Martin F."/>
            <person name="Silar P."/>
            <person name="Natvig D."/>
            <person name="Lalanne C."/>
            <person name="Gautier V."/>
            <person name="Ament-Velasquez S.L."/>
            <person name="Kruys A."/>
            <person name="Hutchinson M.I."/>
            <person name="Powell A.J."/>
            <person name="Barry K."/>
            <person name="Miller A.N."/>
            <person name="Grigoriev I.V."/>
            <person name="Debuchy R."/>
            <person name="Gladieux P."/>
            <person name="Thoren M.H."/>
            <person name="Johannesson H."/>
        </authorList>
    </citation>
    <scope>NUCLEOTIDE SEQUENCE</scope>
    <source>
        <strain evidence="3">PSN309</strain>
    </source>
</reference>
<dbReference type="EMBL" id="MU864583">
    <property type="protein sequence ID" value="KAK4183045.1"/>
    <property type="molecule type" value="Genomic_DNA"/>
</dbReference>
<feature type="region of interest" description="Disordered" evidence="1">
    <location>
        <begin position="175"/>
        <end position="204"/>
    </location>
</feature>
<evidence type="ECO:0000256" key="1">
    <source>
        <dbReference type="SAM" id="MobiDB-lite"/>
    </source>
</evidence>
<keyword evidence="2" id="KW-0472">Membrane</keyword>
<feature type="transmembrane region" description="Helical" evidence="2">
    <location>
        <begin position="83"/>
        <end position="108"/>
    </location>
</feature>
<comment type="caution">
    <text evidence="3">The sequence shown here is derived from an EMBL/GenBank/DDBJ whole genome shotgun (WGS) entry which is preliminary data.</text>
</comment>
<feature type="transmembrane region" description="Helical" evidence="2">
    <location>
        <begin position="128"/>
        <end position="153"/>
    </location>
</feature>
<evidence type="ECO:0000313" key="3">
    <source>
        <dbReference type="EMBL" id="KAK4183045.1"/>
    </source>
</evidence>
<dbReference type="AlphaFoldDB" id="A0AAN6WJH5"/>
<gene>
    <name evidence="3" type="ORF">QBC35DRAFT_131515</name>
</gene>
<accession>A0AAN6WJH5</accession>
<feature type="transmembrane region" description="Helical" evidence="2">
    <location>
        <begin position="48"/>
        <end position="71"/>
    </location>
</feature>
<evidence type="ECO:0000256" key="2">
    <source>
        <dbReference type="SAM" id="Phobius"/>
    </source>
</evidence>
<dbReference type="Proteomes" id="UP001302126">
    <property type="component" value="Unassembled WGS sequence"/>
</dbReference>
<protein>
    <recommendedName>
        <fullName evidence="5">MARVEL domain-containing protein</fullName>
    </recommendedName>
</protein>
<feature type="compositionally biased region" description="Low complexity" evidence="1">
    <location>
        <begin position="183"/>
        <end position="204"/>
    </location>
</feature>